<dbReference type="InterPro" id="IPR000182">
    <property type="entry name" value="GNAT_dom"/>
</dbReference>
<comment type="catalytic activity">
    <reaction evidence="8 9">
        <text>L-2,4-diaminobutanoate + acetyl-CoA = (2S)-4-acetamido-2-aminobutanoate + CoA + H(+)</text>
        <dbReference type="Rhea" id="RHEA:16901"/>
        <dbReference type="ChEBI" id="CHEBI:15378"/>
        <dbReference type="ChEBI" id="CHEBI:57287"/>
        <dbReference type="ChEBI" id="CHEBI:57288"/>
        <dbReference type="ChEBI" id="CHEBI:58761"/>
        <dbReference type="ChEBI" id="CHEBI:58929"/>
        <dbReference type="EC" id="2.3.1.178"/>
    </reaction>
</comment>
<sequence length="195" mass="21423">MHALNTDPRATTWTTGSDDTVRQRNSWLRYLRRPTKSDAIAMHRLVSETGVLDVNSTYAYVLLATDFADTSIVADRGDDLCGLITAYHPPTRPEVLFVWQVAVTSAARGTGLAGTMLDALVHRVRKDRHGHPITVETTVAPLNAPSRALFGAFARRHRVPIAEQPHFSAAHLDADEAHDDEPLLRIGPLTTTLAD</sequence>
<name>A0A5Q5BPX9_MYCSS</name>
<gene>
    <name evidence="9" type="primary">ectA</name>
    <name evidence="11" type="ordered locus">Mmcs_4190</name>
</gene>
<evidence type="ECO:0000256" key="8">
    <source>
        <dbReference type="ARBA" id="ARBA00048924"/>
    </source>
</evidence>
<evidence type="ECO:0000256" key="9">
    <source>
        <dbReference type="RuleBase" id="RU365045"/>
    </source>
</evidence>
<dbReference type="GO" id="GO:0019491">
    <property type="term" value="P:ectoine biosynthetic process"/>
    <property type="evidence" value="ECO:0007669"/>
    <property type="project" value="UniProtKB-UniPathway"/>
</dbReference>
<comment type="pathway">
    <text evidence="2 9">Amine and polyamine biosynthesis; ectoine biosynthesis; L-ectoine from L-aspartate 4-semialdehyde: step 2/3.</text>
</comment>
<organism evidence="11">
    <name type="scientific">Mycobacterium sp. (strain MCS)</name>
    <dbReference type="NCBI Taxonomy" id="164756"/>
    <lineage>
        <taxon>Bacteria</taxon>
        <taxon>Bacillati</taxon>
        <taxon>Actinomycetota</taxon>
        <taxon>Actinomycetes</taxon>
        <taxon>Mycobacteriales</taxon>
        <taxon>Mycobacteriaceae</taxon>
        <taxon>Mycobacterium</taxon>
    </lineage>
</organism>
<dbReference type="GO" id="GO:0033816">
    <property type="term" value="F:diaminobutyrate acetyltransferase activity"/>
    <property type="evidence" value="ECO:0007669"/>
    <property type="project" value="UniProtKB-EC"/>
</dbReference>
<dbReference type="SUPFAM" id="SSF55729">
    <property type="entry name" value="Acyl-CoA N-acyltransferases (Nat)"/>
    <property type="match status" value="1"/>
</dbReference>
<dbReference type="PROSITE" id="PS51186">
    <property type="entry name" value="GNAT"/>
    <property type="match status" value="1"/>
</dbReference>
<dbReference type="EC" id="2.3.1.178" evidence="4 9"/>
<comment type="function">
    <text evidence="1 9">Catalyzes the acetylation of L-2,4-diaminobutyrate (DABA) to gamma-N-acetyl-alpha,gamma-diaminobutyric acid (ADABA) with acetyl coenzyme A.</text>
</comment>
<evidence type="ECO:0000313" key="11">
    <source>
        <dbReference type="EMBL" id="ABG10295.1"/>
    </source>
</evidence>
<accession>A0A5Q5BPX9</accession>
<dbReference type="AlphaFoldDB" id="A0A5Q5BPX9"/>
<dbReference type="Gene3D" id="3.40.630.30">
    <property type="match status" value="1"/>
</dbReference>
<dbReference type="InterPro" id="IPR016181">
    <property type="entry name" value="Acyl_CoA_acyltransferase"/>
</dbReference>
<protein>
    <recommendedName>
        <fullName evidence="5 9">L-2,4-diaminobutyric acid acetyltransferase</fullName>
        <shortName evidence="9">DABA acetyltransferase</shortName>
        <ecNumber evidence="4 9">2.3.1.178</ecNumber>
    </recommendedName>
</protein>
<evidence type="ECO:0000256" key="7">
    <source>
        <dbReference type="ARBA" id="ARBA00023315"/>
    </source>
</evidence>
<dbReference type="InterPro" id="IPR012772">
    <property type="entry name" value="Ectoine_EctA"/>
</dbReference>
<dbReference type="UniPathway" id="UPA00067">
    <property type="reaction ID" value="UER00122"/>
</dbReference>
<comment type="similarity">
    <text evidence="3 9">Belongs to the acetyltransferase family. EctA subfamily.</text>
</comment>
<reference evidence="11" key="1">
    <citation type="submission" date="2006-06" db="EMBL/GenBank/DDBJ databases">
        <title>Complete sequence of chromosome of Mycobacterium sp. MCS.</title>
        <authorList>
            <consortium name="US DOE Joint Genome Institute"/>
            <person name="Copeland A."/>
            <person name="Lucas S."/>
            <person name="Lapidus A."/>
            <person name="Barry K."/>
            <person name="Detter J.C."/>
            <person name="Glavina del Rio T."/>
            <person name="Hammon N."/>
            <person name="Israni S."/>
            <person name="Dalin E."/>
            <person name="Tice H."/>
            <person name="Pitluck S."/>
            <person name="Martinez M."/>
            <person name="Schmutz J."/>
            <person name="Larimer F."/>
            <person name="Land M."/>
            <person name="Hauser L."/>
            <person name="Kyrpides N."/>
            <person name="Kim E."/>
            <person name="Miller C.D."/>
            <person name="Hughes J.E."/>
            <person name="Anderson A.J."/>
            <person name="Sims R.C."/>
            <person name="Richardson P."/>
        </authorList>
    </citation>
    <scope>NUCLEOTIDE SEQUENCE [LARGE SCALE GENOMIC DNA]</scope>
    <source>
        <strain evidence="11">MCS</strain>
    </source>
</reference>
<dbReference type="EMBL" id="CP000384">
    <property type="protein sequence ID" value="ABG10295.1"/>
    <property type="molecule type" value="Genomic_DNA"/>
</dbReference>
<feature type="domain" description="N-acetyltransferase" evidence="10">
    <location>
        <begin position="29"/>
        <end position="174"/>
    </location>
</feature>
<evidence type="ECO:0000259" key="10">
    <source>
        <dbReference type="PROSITE" id="PS51186"/>
    </source>
</evidence>
<dbReference type="NCBIfam" id="TIGR02406">
    <property type="entry name" value="ectoine_EctA"/>
    <property type="match status" value="1"/>
</dbReference>
<dbReference type="CDD" id="cd04301">
    <property type="entry name" value="NAT_SF"/>
    <property type="match status" value="1"/>
</dbReference>
<evidence type="ECO:0000256" key="5">
    <source>
        <dbReference type="ARBA" id="ARBA00017935"/>
    </source>
</evidence>
<proteinExistence type="inferred from homology"/>
<dbReference type="KEGG" id="mmc:Mmcs_4190"/>
<keyword evidence="7 9" id="KW-0012">Acyltransferase</keyword>
<evidence type="ECO:0000256" key="3">
    <source>
        <dbReference type="ARBA" id="ARBA00010712"/>
    </source>
</evidence>
<evidence type="ECO:0000256" key="4">
    <source>
        <dbReference type="ARBA" id="ARBA00012355"/>
    </source>
</evidence>
<evidence type="ECO:0000256" key="2">
    <source>
        <dbReference type="ARBA" id="ARBA00004978"/>
    </source>
</evidence>
<evidence type="ECO:0000256" key="1">
    <source>
        <dbReference type="ARBA" id="ARBA00003741"/>
    </source>
</evidence>
<evidence type="ECO:0000256" key="6">
    <source>
        <dbReference type="ARBA" id="ARBA00022679"/>
    </source>
</evidence>
<keyword evidence="6 9" id="KW-0808">Transferase</keyword>
<dbReference type="Pfam" id="PF00583">
    <property type="entry name" value="Acetyltransf_1"/>
    <property type="match status" value="1"/>
</dbReference>